<dbReference type="Gene3D" id="3.40.50.1820">
    <property type="entry name" value="alpha/beta hydrolase"/>
    <property type="match status" value="1"/>
</dbReference>
<proteinExistence type="predicted"/>
<feature type="region of interest" description="Disordered" evidence="1">
    <location>
        <begin position="26"/>
        <end position="46"/>
    </location>
</feature>
<protein>
    <submittedName>
        <fullName evidence="2">Uncharacterized protein</fullName>
    </submittedName>
</protein>
<name>A0A381UQ92_9ZZZZ</name>
<dbReference type="InterPro" id="IPR029058">
    <property type="entry name" value="AB_hydrolase_fold"/>
</dbReference>
<evidence type="ECO:0000256" key="1">
    <source>
        <dbReference type="SAM" id="MobiDB-lite"/>
    </source>
</evidence>
<dbReference type="SUPFAM" id="SSF53474">
    <property type="entry name" value="alpha/beta-Hydrolases"/>
    <property type="match status" value="1"/>
</dbReference>
<evidence type="ECO:0000313" key="2">
    <source>
        <dbReference type="EMBL" id="SVA30250.1"/>
    </source>
</evidence>
<sequence>VLSEVPKPRLFAALVTLSMLLSGCTGGDGGPDSEPEEITGCTDQDAENYNPNATVSNSSCIYPQPEEESILIEETGYCDDTNPYHCMMPFPSGAFLEEDAASMTGYALVIPGEAIPDTQSAVSGNMHILDRLDGFSPSTQIMTAFERVPNLSGLANQFDISPSASPEHGSILLNLDTGEVLHHWVENDARADEGQTEGLVFLRTLAGLGHNTAYAVAFRNISDLNGNPIAPSEGFRALRDGIASTAPGIESQRDDYEVMFQKLQVAGFERGALQAAWWFHTASTQSILRDIQAMRLDAEERLGEDGIGCTVTEVHEGYGDPETTLRRVRGTITTPQYTLAQGALSPMARGEEGDPVFVENREVEFTALIPKSLADNNTSGPITVIGHGLFGNGDSYVSQGGTIANEYGLVLLATDFKGWSSDGDSDALTFALLDFELFQYQQERQMQAVINHLAMIRTITGVCIDIPELTNYGVRMIDADTVNYWGYSLGGLRGPSLLAMVPELDWGVLWVGGTSFTHQVERSTHYGCEENPGEFYQLLSSPISLPKRFDRAIAIALLQSIWDSTDGETFLPFHQTGLEGYLEPFDMFYLSSMMDAQVTTLSADRAVRTAGVAVVSGSAYHPFGVEVVDGPIDGSGAAYFDGQFPSLPTGNINGPSWHHSLAHNLVAEVPEAQSMAYGYLLTGILEDHCDPSCTFNGEW</sequence>
<organism evidence="2">
    <name type="scientific">marine metagenome</name>
    <dbReference type="NCBI Taxonomy" id="408172"/>
    <lineage>
        <taxon>unclassified sequences</taxon>
        <taxon>metagenomes</taxon>
        <taxon>ecological metagenomes</taxon>
    </lineage>
</organism>
<reference evidence="2" key="1">
    <citation type="submission" date="2018-05" db="EMBL/GenBank/DDBJ databases">
        <authorList>
            <person name="Lanie J.A."/>
            <person name="Ng W.-L."/>
            <person name="Kazmierczak K.M."/>
            <person name="Andrzejewski T.M."/>
            <person name="Davidsen T.M."/>
            <person name="Wayne K.J."/>
            <person name="Tettelin H."/>
            <person name="Glass J.I."/>
            <person name="Rusch D."/>
            <person name="Podicherti R."/>
            <person name="Tsui H.-C.T."/>
            <person name="Winkler M.E."/>
        </authorList>
    </citation>
    <scope>NUCLEOTIDE SEQUENCE</scope>
</reference>
<feature type="non-terminal residue" evidence="2">
    <location>
        <position position="1"/>
    </location>
</feature>
<gene>
    <name evidence="2" type="ORF">METZ01_LOCUS83104</name>
</gene>
<dbReference type="AlphaFoldDB" id="A0A381UQ92"/>
<accession>A0A381UQ92</accession>
<dbReference type="EMBL" id="UINC01006894">
    <property type="protein sequence ID" value="SVA30250.1"/>
    <property type="molecule type" value="Genomic_DNA"/>
</dbReference>